<protein>
    <submittedName>
        <fullName evidence="2">Transcriptional regulator/methyltransferase, putative</fullName>
    </submittedName>
</protein>
<organism evidence="2 3">
    <name type="scientific">Aspergillus fumigatus (strain CBS 144.89 / FGSC A1163 / CEA10)</name>
    <name type="common">Neosartorya fumigata</name>
    <dbReference type="NCBI Taxonomy" id="451804"/>
    <lineage>
        <taxon>Eukaryota</taxon>
        <taxon>Fungi</taxon>
        <taxon>Dikarya</taxon>
        <taxon>Ascomycota</taxon>
        <taxon>Pezizomycotina</taxon>
        <taxon>Eurotiomycetes</taxon>
        <taxon>Eurotiomycetidae</taxon>
        <taxon>Eurotiales</taxon>
        <taxon>Aspergillaceae</taxon>
        <taxon>Aspergillus</taxon>
        <taxon>Aspergillus subgen. Fumigati</taxon>
    </lineage>
</organism>
<evidence type="ECO:0000313" key="3">
    <source>
        <dbReference type="Proteomes" id="UP000001699"/>
    </source>
</evidence>
<dbReference type="VEuPathDB" id="FungiDB:AFUB_075510"/>
<accession>B0Y7Z0</accession>
<dbReference type="Proteomes" id="UP000001699">
    <property type="component" value="Unassembled WGS sequence"/>
</dbReference>
<gene>
    <name evidence="2" type="ORF">AFUB_075510</name>
</gene>
<keyword evidence="3" id="KW-1185">Reference proteome</keyword>
<dbReference type="InterPro" id="IPR041698">
    <property type="entry name" value="Methyltransf_25"/>
</dbReference>
<dbReference type="InterPro" id="IPR029063">
    <property type="entry name" value="SAM-dependent_MTases_sf"/>
</dbReference>
<feature type="domain" description="Methyltransferase" evidence="1">
    <location>
        <begin position="322"/>
        <end position="413"/>
    </location>
</feature>
<dbReference type="OrthoDB" id="4394134at2759"/>
<dbReference type="Gene3D" id="3.40.50.150">
    <property type="entry name" value="Vaccinia Virus protein VP39"/>
    <property type="match status" value="1"/>
</dbReference>
<dbReference type="Pfam" id="PF13649">
    <property type="entry name" value="Methyltransf_25"/>
    <property type="match status" value="1"/>
</dbReference>
<sequence length="581" mass="65630">MQSRELRCGVMSKVTEITKRRAEGERLQVPSTRRFARYHSSLQVHIACLQSGSFLSLIEMDPGHPPTNGNGCFQDASVSSYQAERTINISALSHEAICDRIRQSLVEVSNGLVADKIHFTSTCGQHVSAVRSRVEDALIDALASPYRWAVRPYWVQDHEPGLILLSTRQYNTYESSFNGLLRAVSDMENLVPTADTLYRLANELDNRSLRSILPEKARILEKKLMSISHNNSLLLATLAAEILTYQGIPTLPMKAIMQLQQRAGSSVDLNGYPRHAAATFEKRIKVDDYNFFELVHPAYFRQTVALAQLVTKFIKNPCPRAVDVGPGPGTNLLAFLELLPQTKVLAVEPSDIAFQYLIDHFKGQSNITCVQKDFLCVPVELDEVDYIMSTGSSHHFYTDGFLQRSAQWLRRGGYWFIADEMISPFETRRERHLNLLRHHLAYMVPLCFPWPAGEVDPRTRAEREFVDDFNNTVPLAKFLADTGRVDAAESLCRELLSRAERHGFTTKVSDPHLAFWRLQWLELQALVAGLDYEVEQKTYPRHFIKMAEGAGLKCVAHQRVYGTVGLTDDCAGTHVMAFQKA</sequence>
<proteinExistence type="predicted"/>
<evidence type="ECO:0000313" key="2">
    <source>
        <dbReference type="EMBL" id="EDP49521.1"/>
    </source>
</evidence>
<evidence type="ECO:0000259" key="1">
    <source>
        <dbReference type="Pfam" id="PF13649"/>
    </source>
</evidence>
<dbReference type="AlphaFoldDB" id="B0Y7Z0"/>
<reference evidence="2 3" key="1">
    <citation type="journal article" date="2008" name="PLoS Genet.">
        <title>Genomic islands in the pathogenic filamentous fungus Aspergillus fumigatus.</title>
        <authorList>
            <person name="Fedorova N.D."/>
            <person name="Khaldi N."/>
            <person name="Joardar V.S."/>
            <person name="Maiti R."/>
            <person name="Amedeo P."/>
            <person name="Anderson M.J."/>
            <person name="Crabtree J."/>
            <person name="Silva J.C."/>
            <person name="Badger J.H."/>
            <person name="Albarraq A."/>
            <person name="Angiuoli S."/>
            <person name="Bussey H."/>
            <person name="Bowyer P."/>
            <person name="Cotty P.J."/>
            <person name="Dyer P.S."/>
            <person name="Egan A."/>
            <person name="Galens K."/>
            <person name="Fraser-Liggett C.M."/>
            <person name="Haas B.J."/>
            <person name="Inman J.M."/>
            <person name="Kent R."/>
            <person name="Lemieux S."/>
            <person name="Malavazi I."/>
            <person name="Orvis J."/>
            <person name="Roemer T."/>
            <person name="Ronning C.M."/>
            <person name="Sundaram J.P."/>
            <person name="Sutton G."/>
            <person name="Turner G."/>
            <person name="Venter J.C."/>
            <person name="White O.R."/>
            <person name="Whitty B.R."/>
            <person name="Youngman P."/>
            <person name="Wolfe K.H."/>
            <person name="Goldman G.H."/>
            <person name="Wortman J.R."/>
            <person name="Jiang B."/>
            <person name="Denning D.W."/>
            <person name="Nierman W.C."/>
        </authorList>
    </citation>
    <scope>NUCLEOTIDE SEQUENCE [LARGE SCALE GENOMIC DNA]</scope>
    <source>
        <strain evidence="3">CBS 144.89 / FGSC A1163 / CEA10</strain>
    </source>
</reference>
<dbReference type="CDD" id="cd02440">
    <property type="entry name" value="AdoMet_MTases"/>
    <property type="match status" value="1"/>
</dbReference>
<dbReference type="SUPFAM" id="SSF53335">
    <property type="entry name" value="S-adenosyl-L-methionine-dependent methyltransferases"/>
    <property type="match status" value="1"/>
</dbReference>
<dbReference type="EMBL" id="DS499599">
    <property type="protein sequence ID" value="EDP49521.1"/>
    <property type="molecule type" value="Genomic_DNA"/>
</dbReference>
<name>B0Y7Z0_ASPFC</name>
<dbReference type="HOGENOM" id="CLU_034657_0_0_1"/>